<protein>
    <submittedName>
        <fullName evidence="2">Phage baseplate assembly protein V</fullName>
    </submittedName>
</protein>
<organism evidence="2 3">
    <name type="scientific">Oceanospirillum sediminis</name>
    <dbReference type="NCBI Taxonomy" id="2760088"/>
    <lineage>
        <taxon>Bacteria</taxon>
        <taxon>Pseudomonadati</taxon>
        <taxon>Pseudomonadota</taxon>
        <taxon>Gammaproteobacteria</taxon>
        <taxon>Oceanospirillales</taxon>
        <taxon>Oceanospirillaceae</taxon>
        <taxon>Oceanospirillum</taxon>
    </lineage>
</organism>
<keyword evidence="3" id="KW-1185">Reference proteome</keyword>
<dbReference type="AlphaFoldDB" id="A0A839IVK7"/>
<dbReference type="Pfam" id="PF04717">
    <property type="entry name" value="Phage_base_V"/>
    <property type="match status" value="1"/>
</dbReference>
<gene>
    <name evidence="2" type="ORF">H4O21_22500</name>
</gene>
<evidence type="ECO:0000313" key="2">
    <source>
        <dbReference type="EMBL" id="MBB1489385.1"/>
    </source>
</evidence>
<dbReference type="Gene3D" id="2.40.50.230">
    <property type="entry name" value="Gp5 N-terminal domain"/>
    <property type="match status" value="1"/>
</dbReference>
<dbReference type="Proteomes" id="UP000565262">
    <property type="component" value="Unassembled WGS sequence"/>
</dbReference>
<dbReference type="NCBIfam" id="TIGR01644">
    <property type="entry name" value="phage_P2_V"/>
    <property type="match status" value="1"/>
</dbReference>
<evidence type="ECO:0000313" key="3">
    <source>
        <dbReference type="Proteomes" id="UP000565262"/>
    </source>
</evidence>
<dbReference type="EMBL" id="JACJFM010000052">
    <property type="protein sequence ID" value="MBB1489385.1"/>
    <property type="molecule type" value="Genomic_DNA"/>
</dbReference>
<dbReference type="InterPro" id="IPR013046">
    <property type="entry name" value="GpV/Gp45"/>
</dbReference>
<name>A0A839IVK7_9GAMM</name>
<sequence length="195" mass="23018">MLEQFDQRTELIVRQCLREYDDKIADLEARLEEQARRIRNIIQPAKISQIHDSKQKVKVTYGRNESPWLKWFSTMQGQMKEYRCPSVGEQCILINYGGGDNSTQAWALCGVWSDEFPLPDNRPHIHTMEWAPGFRLEINTQTGKVDWWVPTKVTFHTPLVHGTEHVRDFKRTMQEDRDIYNDHGHPFMPKPKPQQ</sequence>
<comment type="caution">
    <text evidence="2">The sequence shown here is derived from an EMBL/GenBank/DDBJ whole genome shotgun (WGS) entry which is preliminary data.</text>
</comment>
<dbReference type="RefSeq" id="WP_182811528.1">
    <property type="nucleotide sequence ID" value="NZ_JACJFM010000052.1"/>
</dbReference>
<reference evidence="2 3" key="1">
    <citation type="submission" date="2020-08" db="EMBL/GenBank/DDBJ databases">
        <title>Oceanospirillum sp. nov. isolated from marine sediment.</title>
        <authorList>
            <person name="Ji X."/>
        </authorList>
    </citation>
    <scope>NUCLEOTIDE SEQUENCE [LARGE SCALE GENOMIC DNA]</scope>
    <source>
        <strain evidence="2 3">D5</strain>
    </source>
</reference>
<accession>A0A839IVK7</accession>
<dbReference type="InterPro" id="IPR006531">
    <property type="entry name" value="Gp5/Vgr_OB"/>
</dbReference>
<dbReference type="InterPro" id="IPR037026">
    <property type="entry name" value="Vgr_OB-fold_dom_sf"/>
</dbReference>
<feature type="domain" description="Gp5/Type VI secretion system Vgr protein OB-fold" evidence="1">
    <location>
        <begin position="44"/>
        <end position="112"/>
    </location>
</feature>
<evidence type="ECO:0000259" key="1">
    <source>
        <dbReference type="Pfam" id="PF04717"/>
    </source>
</evidence>
<proteinExistence type="predicted"/>